<evidence type="ECO:0000259" key="7">
    <source>
        <dbReference type="PROSITE" id="PS51160"/>
    </source>
</evidence>
<evidence type="ECO:0000256" key="3">
    <source>
        <dbReference type="ARBA" id="ARBA00047645"/>
    </source>
</evidence>
<proteinExistence type="inferred from homology"/>
<dbReference type="Pfam" id="PF00708">
    <property type="entry name" value="Acylphosphatase"/>
    <property type="match status" value="1"/>
</dbReference>
<keyword evidence="4 5" id="KW-0378">Hydrolase</keyword>
<feature type="domain" description="Acylphosphatase-like" evidence="7">
    <location>
        <begin position="5"/>
        <end position="92"/>
    </location>
</feature>
<evidence type="ECO:0000256" key="4">
    <source>
        <dbReference type="PROSITE-ProRule" id="PRU00520"/>
    </source>
</evidence>
<comment type="catalytic activity">
    <reaction evidence="3 4 5">
        <text>an acyl phosphate + H2O = a carboxylate + phosphate + H(+)</text>
        <dbReference type="Rhea" id="RHEA:14965"/>
        <dbReference type="ChEBI" id="CHEBI:15377"/>
        <dbReference type="ChEBI" id="CHEBI:15378"/>
        <dbReference type="ChEBI" id="CHEBI:29067"/>
        <dbReference type="ChEBI" id="CHEBI:43474"/>
        <dbReference type="ChEBI" id="CHEBI:59918"/>
        <dbReference type="EC" id="3.6.1.7"/>
    </reaction>
</comment>
<feature type="active site" evidence="4">
    <location>
        <position position="20"/>
    </location>
</feature>
<sequence length="92" mass="9783">MSNRIYKVQITGRVQGVSFRFWTREEAVRLGLGGWVRNEPDGSVTALISGPDGAVSMMLERFWQGPAGAVVADVRAQAADGTAVPTGFSITG</sequence>
<dbReference type="RefSeq" id="WP_378224481.1">
    <property type="nucleotide sequence ID" value="NZ_JBHRTK010000028.1"/>
</dbReference>
<feature type="active site" evidence="4">
    <location>
        <position position="38"/>
    </location>
</feature>
<evidence type="ECO:0000313" key="8">
    <source>
        <dbReference type="EMBL" id="MFC3208754.1"/>
    </source>
</evidence>
<comment type="similarity">
    <text evidence="1 6">Belongs to the acylphosphatase family.</text>
</comment>
<gene>
    <name evidence="8" type="ORF">ACFOHJ_21250</name>
</gene>
<dbReference type="Gene3D" id="3.30.70.100">
    <property type="match status" value="1"/>
</dbReference>
<dbReference type="EC" id="3.6.1.7" evidence="2 4"/>
<accession>A0ABV7KHY1</accession>
<evidence type="ECO:0000256" key="6">
    <source>
        <dbReference type="RuleBase" id="RU004168"/>
    </source>
</evidence>
<name>A0ABV7KHY1_9HYPH</name>
<dbReference type="SUPFAM" id="SSF54975">
    <property type="entry name" value="Acylphosphatase/BLUF domain-like"/>
    <property type="match status" value="1"/>
</dbReference>
<evidence type="ECO:0000256" key="2">
    <source>
        <dbReference type="ARBA" id="ARBA00012150"/>
    </source>
</evidence>
<dbReference type="NCBIfam" id="NF010999">
    <property type="entry name" value="PRK14425.1"/>
    <property type="match status" value="1"/>
</dbReference>
<evidence type="ECO:0000256" key="5">
    <source>
        <dbReference type="RuleBase" id="RU000553"/>
    </source>
</evidence>
<evidence type="ECO:0000256" key="1">
    <source>
        <dbReference type="ARBA" id="ARBA00005614"/>
    </source>
</evidence>
<evidence type="ECO:0000313" key="9">
    <source>
        <dbReference type="Proteomes" id="UP001595583"/>
    </source>
</evidence>
<comment type="caution">
    <text evidence="8">The sequence shown here is derived from an EMBL/GenBank/DDBJ whole genome shotgun (WGS) entry which is preliminary data.</text>
</comment>
<reference evidence="9" key="1">
    <citation type="journal article" date="2019" name="Int. J. Syst. Evol. Microbiol.">
        <title>The Global Catalogue of Microorganisms (GCM) 10K type strain sequencing project: providing services to taxonomists for standard genome sequencing and annotation.</title>
        <authorList>
            <consortium name="The Broad Institute Genomics Platform"/>
            <consortium name="The Broad Institute Genome Sequencing Center for Infectious Disease"/>
            <person name="Wu L."/>
            <person name="Ma J."/>
        </authorList>
    </citation>
    <scope>NUCLEOTIDE SEQUENCE [LARGE SCALE GENOMIC DNA]</scope>
    <source>
        <strain evidence="9">KCTC 52165</strain>
    </source>
</reference>
<dbReference type="PROSITE" id="PS00151">
    <property type="entry name" value="ACYLPHOSPHATASE_2"/>
    <property type="match status" value="1"/>
</dbReference>
<organism evidence="8 9">
    <name type="scientific">Aquamicrobium soli</name>
    <dbReference type="NCBI Taxonomy" id="1811518"/>
    <lineage>
        <taxon>Bacteria</taxon>
        <taxon>Pseudomonadati</taxon>
        <taxon>Pseudomonadota</taxon>
        <taxon>Alphaproteobacteria</taxon>
        <taxon>Hyphomicrobiales</taxon>
        <taxon>Phyllobacteriaceae</taxon>
        <taxon>Aquamicrobium</taxon>
    </lineage>
</organism>
<protein>
    <recommendedName>
        <fullName evidence="2 4">Acylphosphatase</fullName>
        <ecNumber evidence="2 4">3.6.1.7</ecNumber>
    </recommendedName>
</protein>
<dbReference type="InterPro" id="IPR020456">
    <property type="entry name" value="Acylphosphatase"/>
</dbReference>
<dbReference type="PANTHER" id="PTHR47268:SF4">
    <property type="entry name" value="ACYLPHOSPHATASE"/>
    <property type="match status" value="1"/>
</dbReference>
<dbReference type="PANTHER" id="PTHR47268">
    <property type="entry name" value="ACYLPHOSPHATASE"/>
    <property type="match status" value="1"/>
</dbReference>
<dbReference type="InterPro" id="IPR036046">
    <property type="entry name" value="Acylphosphatase-like_dom_sf"/>
</dbReference>
<keyword evidence="9" id="KW-1185">Reference proteome</keyword>
<dbReference type="InterPro" id="IPR017968">
    <property type="entry name" value="Acylphosphatase_CS"/>
</dbReference>
<dbReference type="PRINTS" id="PR00112">
    <property type="entry name" value="ACYLPHPHTASE"/>
</dbReference>
<dbReference type="EMBL" id="JBHRTK010000028">
    <property type="protein sequence ID" value="MFC3208754.1"/>
    <property type="molecule type" value="Genomic_DNA"/>
</dbReference>
<dbReference type="InterPro" id="IPR001792">
    <property type="entry name" value="Acylphosphatase-like_dom"/>
</dbReference>
<dbReference type="PROSITE" id="PS51160">
    <property type="entry name" value="ACYLPHOSPHATASE_3"/>
    <property type="match status" value="1"/>
</dbReference>
<dbReference type="Proteomes" id="UP001595583">
    <property type="component" value="Unassembled WGS sequence"/>
</dbReference>
<dbReference type="PROSITE" id="PS00150">
    <property type="entry name" value="ACYLPHOSPHATASE_1"/>
    <property type="match status" value="1"/>
</dbReference>